<dbReference type="EMBL" id="KI927875">
    <property type="protein sequence ID" value="ETW31028.1"/>
    <property type="molecule type" value="Genomic_DNA"/>
</dbReference>
<keyword evidence="1" id="KW-0812">Transmembrane</keyword>
<proteinExistence type="predicted"/>
<name>A0A024VRU6_PLAFA</name>
<sequence>MNKSTLKVHPRFIKKKTRTNFILSILFHKLDIFISFYINICMHPTFIASSMASIRISIIIKNNYIVSICRPTASCTEFLLITSIIIYIQHAIKIATSYIYIYVLIN</sequence>
<gene>
    <name evidence="2" type="ORF">PFFCH_01562</name>
</gene>
<evidence type="ECO:0000313" key="2">
    <source>
        <dbReference type="EMBL" id="ETW31028.1"/>
    </source>
</evidence>
<reference evidence="2 3" key="1">
    <citation type="submission" date="2013-02" db="EMBL/GenBank/DDBJ databases">
        <title>The Genome Annotation of Plasmodium falciparum FCH/4.</title>
        <authorList>
            <consortium name="The Broad Institute Genome Sequencing Platform"/>
            <consortium name="The Broad Institute Genome Sequencing Center for Infectious Disease"/>
            <person name="Neafsey D."/>
            <person name="Hoffman S."/>
            <person name="Volkman S."/>
            <person name="Rosenthal P."/>
            <person name="Walker B."/>
            <person name="Young S.K."/>
            <person name="Zeng Q."/>
            <person name="Gargeya S."/>
            <person name="Fitzgerald M."/>
            <person name="Haas B."/>
            <person name="Abouelleil A."/>
            <person name="Allen A.W."/>
            <person name="Alvarado L."/>
            <person name="Arachchi H.M."/>
            <person name="Berlin A.M."/>
            <person name="Chapman S.B."/>
            <person name="Gainer-Dewar J."/>
            <person name="Goldberg J."/>
            <person name="Griggs A."/>
            <person name="Gujja S."/>
            <person name="Hansen M."/>
            <person name="Howarth C."/>
            <person name="Imamovic A."/>
            <person name="Ireland A."/>
            <person name="Larimer J."/>
            <person name="McCowan C."/>
            <person name="Murphy C."/>
            <person name="Pearson M."/>
            <person name="Poon T.W."/>
            <person name="Priest M."/>
            <person name="Roberts A."/>
            <person name="Saif S."/>
            <person name="Shea T."/>
            <person name="Sisk P."/>
            <person name="Sykes S."/>
            <person name="Wortman J."/>
            <person name="Nusbaum C."/>
            <person name="Birren B."/>
        </authorList>
    </citation>
    <scope>NUCLEOTIDE SEQUENCE [LARGE SCALE GENOMIC DNA]</scope>
    <source>
        <strain evidence="2 3">FCH/4</strain>
    </source>
</reference>
<reference evidence="2 3" key="2">
    <citation type="submission" date="2013-02" db="EMBL/GenBank/DDBJ databases">
        <title>The Genome Sequence of Plasmodium falciparum FCH/4.</title>
        <authorList>
            <consortium name="The Broad Institute Genome Sequencing Platform"/>
            <consortium name="The Broad Institute Genome Sequencing Center for Infectious Disease"/>
            <person name="Neafsey D."/>
            <person name="Cheeseman I."/>
            <person name="Volkman S."/>
            <person name="Adams J."/>
            <person name="Walker B."/>
            <person name="Young S.K."/>
            <person name="Zeng Q."/>
            <person name="Gargeya S."/>
            <person name="Fitzgerald M."/>
            <person name="Haas B."/>
            <person name="Abouelleil A."/>
            <person name="Alvarado L."/>
            <person name="Arachchi H.M."/>
            <person name="Berlin A.M."/>
            <person name="Chapman S.B."/>
            <person name="Dewar J."/>
            <person name="Goldberg J."/>
            <person name="Griggs A."/>
            <person name="Gujja S."/>
            <person name="Hansen M."/>
            <person name="Howarth C."/>
            <person name="Imamovic A."/>
            <person name="Larimer J."/>
            <person name="McCowan C."/>
            <person name="Murphy C."/>
            <person name="Neiman D."/>
            <person name="Pearson M."/>
            <person name="Priest M."/>
            <person name="Roberts A."/>
            <person name="Saif S."/>
            <person name="Shea T."/>
            <person name="Sisk P."/>
            <person name="Sykes S."/>
            <person name="Wortman J."/>
            <person name="Nusbaum C."/>
            <person name="Birren B."/>
        </authorList>
    </citation>
    <scope>NUCLEOTIDE SEQUENCE [LARGE SCALE GENOMIC DNA]</scope>
    <source>
        <strain evidence="2 3">FCH/4</strain>
    </source>
</reference>
<feature type="transmembrane region" description="Helical" evidence="1">
    <location>
        <begin position="78"/>
        <end position="105"/>
    </location>
</feature>
<evidence type="ECO:0000313" key="3">
    <source>
        <dbReference type="Proteomes" id="UP000030656"/>
    </source>
</evidence>
<keyword evidence="1" id="KW-1133">Transmembrane helix</keyword>
<evidence type="ECO:0000256" key="1">
    <source>
        <dbReference type="SAM" id="Phobius"/>
    </source>
</evidence>
<protein>
    <submittedName>
        <fullName evidence="2">Uncharacterized protein</fullName>
    </submittedName>
</protein>
<keyword evidence="1" id="KW-0472">Membrane</keyword>
<dbReference type="Proteomes" id="UP000030656">
    <property type="component" value="Unassembled WGS sequence"/>
</dbReference>
<accession>A0A024VRU6</accession>
<feature type="transmembrane region" description="Helical" evidence="1">
    <location>
        <begin position="21"/>
        <end position="40"/>
    </location>
</feature>
<organism evidence="2 3">
    <name type="scientific">Plasmodium falciparum FCH/4</name>
    <dbReference type="NCBI Taxonomy" id="1036724"/>
    <lineage>
        <taxon>Eukaryota</taxon>
        <taxon>Sar</taxon>
        <taxon>Alveolata</taxon>
        <taxon>Apicomplexa</taxon>
        <taxon>Aconoidasida</taxon>
        <taxon>Haemosporida</taxon>
        <taxon>Plasmodiidae</taxon>
        <taxon>Plasmodium</taxon>
        <taxon>Plasmodium (Laverania)</taxon>
    </lineage>
</organism>
<dbReference type="AlphaFoldDB" id="A0A024VRU6"/>